<reference evidence="2 3" key="1">
    <citation type="submission" date="2020-08" db="EMBL/GenBank/DDBJ databases">
        <title>Genomic Encyclopedia of Type Strains, Phase IV (KMG-IV): sequencing the most valuable type-strain genomes for metagenomic binning, comparative biology and taxonomic classification.</title>
        <authorList>
            <person name="Goeker M."/>
        </authorList>
    </citation>
    <scope>NUCLEOTIDE SEQUENCE [LARGE SCALE GENOMIC DNA]</scope>
    <source>
        <strain evidence="2 3">DSM 17976</strain>
    </source>
</reference>
<dbReference type="EMBL" id="JACIBY010000001">
    <property type="protein sequence ID" value="MBB3836854.1"/>
    <property type="molecule type" value="Genomic_DNA"/>
</dbReference>
<gene>
    <name evidence="2" type="ORF">FHS57_000836</name>
</gene>
<evidence type="ECO:0000313" key="2">
    <source>
        <dbReference type="EMBL" id="MBB3836854.1"/>
    </source>
</evidence>
<dbReference type="Gene3D" id="1.20.120.450">
    <property type="entry name" value="dinb family like domain"/>
    <property type="match status" value="1"/>
</dbReference>
<sequence>MTKKINRQTALRALVGVGGTLPVLGQERSKKELKEFQEEFSVAWRRSLDYSLTIIGQMPEEHLDFHYTPEAMTFRGQFVHCIVFTAMQFAGRFDIPNPYDTKNDWQKLSKAQLIEEMKGFYAWVEKVVGELPADRLARHEGYAGGKIQAWRFFYAMENHIIHHRGQAICYLRLKGVTPEGYVGW</sequence>
<accession>A0A7W5ZJ63</accession>
<comment type="caution">
    <text evidence="2">The sequence shown here is derived from an EMBL/GenBank/DDBJ whole genome shotgun (WGS) entry which is preliminary data.</text>
</comment>
<dbReference type="RefSeq" id="WP_183971613.1">
    <property type="nucleotide sequence ID" value="NZ_JACIBY010000001.1"/>
</dbReference>
<keyword evidence="3" id="KW-1185">Reference proteome</keyword>
<dbReference type="AlphaFoldDB" id="A0A7W5ZJ63"/>
<proteinExistence type="predicted"/>
<dbReference type="Pfam" id="PF12867">
    <property type="entry name" value="DinB_2"/>
    <property type="match status" value="1"/>
</dbReference>
<dbReference type="Proteomes" id="UP000541352">
    <property type="component" value="Unassembled WGS sequence"/>
</dbReference>
<evidence type="ECO:0000259" key="1">
    <source>
        <dbReference type="Pfam" id="PF12867"/>
    </source>
</evidence>
<feature type="domain" description="DinB-like" evidence="1">
    <location>
        <begin position="44"/>
        <end position="167"/>
    </location>
</feature>
<protein>
    <submittedName>
        <fullName evidence="2">Putative damage-inducible protein DinB</fullName>
    </submittedName>
</protein>
<dbReference type="InterPro" id="IPR024775">
    <property type="entry name" value="DinB-like"/>
</dbReference>
<dbReference type="SUPFAM" id="SSF109854">
    <property type="entry name" value="DinB/YfiT-like putative metalloenzymes"/>
    <property type="match status" value="1"/>
</dbReference>
<name>A0A7W5ZJ63_9BACT</name>
<dbReference type="InterPro" id="IPR034660">
    <property type="entry name" value="DinB/YfiT-like"/>
</dbReference>
<evidence type="ECO:0000313" key="3">
    <source>
        <dbReference type="Proteomes" id="UP000541352"/>
    </source>
</evidence>
<organism evidence="2 3">
    <name type="scientific">Runella defluvii</name>
    <dbReference type="NCBI Taxonomy" id="370973"/>
    <lineage>
        <taxon>Bacteria</taxon>
        <taxon>Pseudomonadati</taxon>
        <taxon>Bacteroidota</taxon>
        <taxon>Cytophagia</taxon>
        <taxon>Cytophagales</taxon>
        <taxon>Spirosomataceae</taxon>
        <taxon>Runella</taxon>
    </lineage>
</organism>